<evidence type="ECO:0008006" key="5">
    <source>
        <dbReference type="Google" id="ProtNLM"/>
    </source>
</evidence>
<dbReference type="Gene3D" id="1.25.40.10">
    <property type="entry name" value="Tetratricopeptide repeat domain"/>
    <property type="match status" value="1"/>
</dbReference>
<evidence type="ECO:0000256" key="1">
    <source>
        <dbReference type="ARBA" id="ARBA00007626"/>
    </source>
</evidence>
<feature type="repeat" description="PPR" evidence="3">
    <location>
        <begin position="20"/>
        <end position="54"/>
    </location>
</feature>
<dbReference type="InterPro" id="IPR002885">
    <property type="entry name" value="PPR_rpt"/>
</dbReference>
<dbReference type="InterPro" id="IPR011990">
    <property type="entry name" value="TPR-like_helical_dom_sf"/>
</dbReference>
<feature type="repeat" description="PPR" evidence="3">
    <location>
        <begin position="90"/>
        <end position="124"/>
    </location>
</feature>
<evidence type="ECO:0000256" key="2">
    <source>
        <dbReference type="ARBA" id="ARBA00022737"/>
    </source>
</evidence>
<dbReference type="PROSITE" id="PS51375">
    <property type="entry name" value="PPR"/>
    <property type="match status" value="3"/>
</dbReference>
<evidence type="ECO:0000256" key="3">
    <source>
        <dbReference type="PROSITE-ProRule" id="PRU00708"/>
    </source>
</evidence>
<sequence>MEKSWLFFNWASRLKGFKHDQFTYTTMLDIFGEAGRIASMKHVFEQMQEKGLKIDAVTYTSLMHWLSSSGDVDGAMKVWEEMKGNGCFLTVVSYTAYMKLLFDNGRASEATDAYKEMLRSGCAPTCHTYTILMEYLVGSGECNTVFLVEGVMIAACGKVSVWAGTVTCSMWPLRWGMDALVSSILVSHLGGDGRSWNVKFLRDFHDWELESATSFLELIYSHLPRGNGCDKPNWQLNGSGVFDV</sequence>
<evidence type="ECO:0000313" key="4">
    <source>
        <dbReference type="EMBL" id="SPD00520.1"/>
    </source>
</evidence>
<dbReference type="PANTHER" id="PTHR47447:SF17">
    <property type="entry name" value="OS12G0638900 PROTEIN"/>
    <property type="match status" value="1"/>
</dbReference>
<organism evidence="4">
    <name type="scientific">Fagus sylvatica</name>
    <name type="common">Beechnut</name>
    <dbReference type="NCBI Taxonomy" id="28930"/>
    <lineage>
        <taxon>Eukaryota</taxon>
        <taxon>Viridiplantae</taxon>
        <taxon>Streptophyta</taxon>
        <taxon>Embryophyta</taxon>
        <taxon>Tracheophyta</taxon>
        <taxon>Spermatophyta</taxon>
        <taxon>Magnoliopsida</taxon>
        <taxon>eudicotyledons</taxon>
        <taxon>Gunneridae</taxon>
        <taxon>Pentapetalae</taxon>
        <taxon>rosids</taxon>
        <taxon>fabids</taxon>
        <taxon>Fagales</taxon>
        <taxon>Fagaceae</taxon>
        <taxon>Fagus</taxon>
    </lineage>
</organism>
<reference evidence="4" key="1">
    <citation type="submission" date="2018-02" db="EMBL/GenBank/DDBJ databases">
        <authorList>
            <person name="Cohen D.B."/>
            <person name="Kent A.D."/>
        </authorList>
    </citation>
    <scope>NUCLEOTIDE SEQUENCE</scope>
</reference>
<name>A0A2N9GMA1_FAGSY</name>
<gene>
    <name evidence="4" type="ORF">FSB_LOCUS28402</name>
</gene>
<dbReference type="PANTHER" id="PTHR47447">
    <property type="entry name" value="OS03G0856100 PROTEIN"/>
    <property type="match status" value="1"/>
</dbReference>
<dbReference type="AlphaFoldDB" id="A0A2N9GMA1"/>
<dbReference type="Pfam" id="PF13041">
    <property type="entry name" value="PPR_2"/>
    <property type="match status" value="2"/>
</dbReference>
<keyword evidence="2" id="KW-0677">Repeat</keyword>
<accession>A0A2N9GMA1</accession>
<feature type="repeat" description="PPR" evidence="3">
    <location>
        <begin position="55"/>
        <end position="89"/>
    </location>
</feature>
<comment type="similarity">
    <text evidence="1">Belongs to the PPR family. P subfamily.</text>
</comment>
<dbReference type="EMBL" id="OIVN01002098">
    <property type="protein sequence ID" value="SPD00520.1"/>
    <property type="molecule type" value="Genomic_DNA"/>
</dbReference>
<protein>
    <recommendedName>
        <fullName evidence="5">Pentacotripeptide-repeat region of PRORP domain-containing protein</fullName>
    </recommendedName>
</protein>
<dbReference type="NCBIfam" id="TIGR00756">
    <property type="entry name" value="PPR"/>
    <property type="match status" value="3"/>
</dbReference>
<proteinExistence type="inferred from homology"/>